<keyword evidence="2 6" id="KW-0489">Methyltransferase</keyword>
<dbReference type="InterPro" id="IPR030391">
    <property type="entry name" value="MeTrfase_TrmA_CS"/>
</dbReference>
<keyword evidence="1" id="KW-0004">4Fe-4S</keyword>
<comment type="similarity">
    <text evidence="6">Belongs to the class I-like SAM-binding methyltransferase superfamily. RNA M5U methyltransferase family.</text>
</comment>
<dbReference type="GO" id="GO:0070041">
    <property type="term" value="F:rRNA (uridine-C5-)-methyltransferase activity"/>
    <property type="evidence" value="ECO:0007669"/>
    <property type="project" value="TreeGrafter"/>
</dbReference>
<feature type="binding site" evidence="6">
    <location>
        <position position="322"/>
    </location>
    <ligand>
        <name>S-adenosyl-L-methionine</name>
        <dbReference type="ChEBI" id="CHEBI:59789"/>
    </ligand>
</feature>
<sequence length="439" mass="50174">MAQIYRPAPRRKTTQQQWLRDAKVVGLDHQGRGVIRTSKGVRFVAGALPEEVVDVVPKGKWDAELRTLKTTSEQRCQADCRYYERCGGCDLQHLHLAAQRQHKQQVVSELFAKFAEHEISTWLPPLTAAAWRYRRRLRLACHWDAKRKKLKLGLRQANSKTIVEINDCLVTQTSLTQLFAPLRELLPQLNLVNQLGHVELLSSTTNCVILRVKSWPNKDDSQQLKAFADRHNVDVWLHSDDGPPRPLNKQQELPKYRSWQSELAFQPGDFLQAHAELSEAMVAQAVAWLAPQRDEKILELYAGSGNFSLPIALQGAQVTAIEGVASMVDRLRYNAQQYALTIDARQADLEQNWQAYEWAQTRYQKVFLDPARAGAANAIKEVAQRRPQRIVYVSCAPDTLARDAKQLFNAGYRLVQAQIVDMFPQTHHIECLTWFEREA</sequence>
<keyword evidence="1" id="KW-0408">Iron</keyword>
<dbReference type="Gene3D" id="3.40.50.150">
    <property type="entry name" value="Vaccinia Virus protein VP39"/>
    <property type="match status" value="1"/>
</dbReference>
<feature type="binding site" evidence="6">
    <location>
        <position position="301"/>
    </location>
    <ligand>
        <name>S-adenosyl-L-methionine</name>
        <dbReference type="ChEBI" id="CHEBI:59789"/>
    </ligand>
</feature>
<dbReference type="PROSITE" id="PS01231">
    <property type="entry name" value="TRMA_2"/>
    <property type="match status" value="1"/>
</dbReference>
<dbReference type="AlphaFoldDB" id="A0A6Z0BWV5"/>
<dbReference type="InterPro" id="IPR010280">
    <property type="entry name" value="U5_MeTrfase_fam"/>
</dbReference>
<feature type="active site" description="Nucleophile" evidence="6">
    <location>
        <position position="395"/>
    </location>
</feature>
<evidence type="ECO:0000256" key="5">
    <source>
        <dbReference type="ARBA" id="ARBA00023014"/>
    </source>
</evidence>
<keyword evidence="9" id="KW-1185">Reference proteome</keyword>
<dbReference type="InterPro" id="IPR029063">
    <property type="entry name" value="SAM-dependent_MTases_sf"/>
</dbReference>
<dbReference type="PANTHER" id="PTHR11061">
    <property type="entry name" value="RNA M5U METHYLTRANSFERASE"/>
    <property type="match status" value="1"/>
</dbReference>
<dbReference type="GO" id="GO:0070475">
    <property type="term" value="P:rRNA base methylation"/>
    <property type="evidence" value="ECO:0007669"/>
    <property type="project" value="TreeGrafter"/>
</dbReference>
<dbReference type="PANTHER" id="PTHR11061:SF49">
    <property type="entry name" value="23S RRNA (URACIL(1939)-C(5))-METHYLTRANSFERASE RLMD"/>
    <property type="match status" value="1"/>
</dbReference>
<organism evidence="8 9">
    <name type="scientific">Pseudidiomarina piscicola</name>
    <dbReference type="NCBI Taxonomy" id="2614830"/>
    <lineage>
        <taxon>Bacteria</taxon>
        <taxon>Pseudomonadati</taxon>
        <taxon>Pseudomonadota</taxon>
        <taxon>Gammaproteobacteria</taxon>
        <taxon>Alteromonadales</taxon>
        <taxon>Idiomarinaceae</taxon>
        <taxon>Pseudidiomarina</taxon>
    </lineage>
</organism>
<dbReference type="PROSITE" id="PS51687">
    <property type="entry name" value="SAM_MT_RNA_M5U"/>
    <property type="match status" value="1"/>
</dbReference>
<feature type="binding site" evidence="6">
    <location>
        <position position="369"/>
    </location>
    <ligand>
        <name>S-adenosyl-L-methionine</name>
        <dbReference type="ChEBI" id="CHEBI:59789"/>
    </ligand>
</feature>
<evidence type="ECO:0000256" key="6">
    <source>
        <dbReference type="PROSITE-ProRule" id="PRU01024"/>
    </source>
</evidence>
<evidence type="ECO:0000313" key="9">
    <source>
        <dbReference type="Proteomes" id="UP000481517"/>
    </source>
</evidence>
<gene>
    <name evidence="8" type="primary">rlmD</name>
    <name evidence="8" type="ORF">PSI9734_00428</name>
</gene>
<name>A0A6Z0BWV5_9GAMM</name>
<dbReference type="Proteomes" id="UP000481517">
    <property type="component" value="Unassembled WGS sequence"/>
</dbReference>
<keyword evidence="3 6" id="KW-0808">Transferase</keyword>
<dbReference type="PROSITE" id="PS01230">
    <property type="entry name" value="TRMA_1"/>
    <property type="match status" value="1"/>
</dbReference>
<evidence type="ECO:0000313" key="8">
    <source>
        <dbReference type="EMBL" id="CAB0149851.1"/>
    </source>
</evidence>
<evidence type="ECO:0000256" key="7">
    <source>
        <dbReference type="PROSITE-ProRule" id="PRU10015"/>
    </source>
</evidence>
<dbReference type="SUPFAM" id="SSF53335">
    <property type="entry name" value="S-adenosyl-L-methionine-dependent methyltransferases"/>
    <property type="match status" value="1"/>
</dbReference>
<dbReference type="Pfam" id="PF05958">
    <property type="entry name" value="tRNA_U5-meth_tr"/>
    <property type="match status" value="1"/>
</dbReference>
<dbReference type="InterPro" id="IPR030390">
    <property type="entry name" value="MeTrfase_TrmA_AS"/>
</dbReference>
<reference evidence="8 9" key="1">
    <citation type="submission" date="2020-02" db="EMBL/GenBank/DDBJ databases">
        <authorList>
            <person name="Rodrigo-Torres L."/>
            <person name="Arahal R. D."/>
            <person name="Lucena T."/>
        </authorList>
    </citation>
    <scope>NUCLEOTIDE SEQUENCE [LARGE SCALE GENOMIC DNA]</scope>
    <source>
        <strain evidence="8 9">CECT 9734</strain>
    </source>
</reference>
<keyword evidence="1" id="KW-0479">Metal-binding</keyword>
<proteinExistence type="inferred from homology"/>
<feature type="binding site" evidence="6">
    <location>
        <position position="272"/>
    </location>
    <ligand>
        <name>S-adenosyl-L-methionine</name>
        <dbReference type="ChEBI" id="CHEBI:59789"/>
    </ligand>
</feature>
<dbReference type="SUPFAM" id="SSF50249">
    <property type="entry name" value="Nucleic acid-binding proteins"/>
    <property type="match status" value="1"/>
</dbReference>
<dbReference type="GO" id="GO:0051539">
    <property type="term" value="F:4 iron, 4 sulfur cluster binding"/>
    <property type="evidence" value="ECO:0007669"/>
    <property type="project" value="UniProtKB-KW"/>
</dbReference>
<dbReference type="RefSeq" id="WP_173919459.1">
    <property type="nucleotide sequence ID" value="NZ_CADCXY010000001.1"/>
</dbReference>
<accession>A0A6Z0BWV5</accession>
<evidence type="ECO:0000256" key="2">
    <source>
        <dbReference type="ARBA" id="ARBA00022603"/>
    </source>
</evidence>
<evidence type="ECO:0000256" key="3">
    <source>
        <dbReference type="ARBA" id="ARBA00022679"/>
    </source>
</evidence>
<keyword evidence="4 6" id="KW-0949">S-adenosyl-L-methionine</keyword>
<evidence type="ECO:0000256" key="1">
    <source>
        <dbReference type="ARBA" id="ARBA00022485"/>
    </source>
</evidence>
<dbReference type="EMBL" id="CADCXY010000001">
    <property type="protein sequence ID" value="CAB0149851.1"/>
    <property type="molecule type" value="Genomic_DNA"/>
</dbReference>
<protein>
    <submittedName>
        <fullName evidence="8">23S rRNA (Uracil(1939)-C(5))-methyltransferase RlmD</fullName>
        <ecNumber evidence="8">2.1.1.190</ecNumber>
    </submittedName>
</protein>
<dbReference type="Gene3D" id="2.40.50.1070">
    <property type="match status" value="1"/>
</dbReference>
<dbReference type="Gene3D" id="2.40.50.140">
    <property type="entry name" value="Nucleic acid-binding proteins"/>
    <property type="match status" value="1"/>
</dbReference>
<dbReference type="EC" id="2.1.1.190" evidence="8"/>
<keyword evidence="5" id="KW-0411">Iron-sulfur</keyword>
<dbReference type="InterPro" id="IPR012340">
    <property type="entry name" value="NA-bd_OB-fold"/>
</dbReference>
<dbReference type="CDD" id="cd02440">
    <property type="entry name" value="AdoMet_MTases"/>
    <property type="match status" value="1"/>
</dbReference>
<feature type="active site" evidence="7">
    <location>
        <position position="395"/>
    </location>
</feature>
<evidence type="ECO:0000256" key="4">
    <source>
        <dbReference type="ARBA" id="ARBA00022691"/>
    </source>
</evidence>